<comment type="similarity">
    <text evidence="2">Belongs to the CDP-alcohol phosphatidyltransferase class-I family.</text>
</comment>
<dbReference type="Pfam" id="PF01066">
    <property type="entry name" value="CDP-OH_P_transf"/>
    <property type="match status" value="1"/>
</dbReference>
<keyword evidence="3" id="KW-0812">Transmembrane</keyword>
<dbReference type="Gene3D" id="1.20.120.1760">
    <property type="match status" value="1"/>
</dbReference>
<keyword evidence="5" id="KW-1185">Reference proteome</keyword>
<feature type="transmembrane region" description="Helical" evidence="3">
    <location>
        <begin position="72"/>
        <end position="105"/>
    </location>
</feature>
<feature type="transmembrane region" description="Helical" evidence="3">
    <location>
        <begin position="206"/>
        <end position="225"/>
    </location>
</feature>
<evidence type="ECO:0000256" key="2">
    <source>
        <dbReference type="RuleBase" id="RU003750"/>
    </source>
</evidence>
<gene>
    <name evidence="4" type="ORF">GCM10009854_44700</name>
</gene>
<dbReference type="PROSITE" id="PS00379">
    <property type="entry name" value="CDP_ALCOHOL_P_TRANSF"/>
    <property type="match status" value="1"/>
</dbReference>
<comment type="caution">
    <text evidence="4">The sequence shown here is derived from an EMBL/GenBank/DDBJ whole genome shotgun (WGS) entry which is preliminary data.</text>
</comment>
<reference evidence="5" key="1">
    <citation type="journal article" date="2019" name="Int. J. Syst. Evol. Microbiol.">
        <title>The Global Catalogue of Microorganisms (GCM) 10K type strain sequencing project: providing services to taxonomists for standard genome sequencing and annotation.</title>
        <authorList>
            <consortium name="The Broad Institute Genomics Platform"/>
            <consortium name="The Broad Institute Genome Sequencing Center for Infectious Disease"/>
            <person name="Wu L."/>
            <person name="Ma J."/>
        </authorList>
    </citation>
    <scope>NUCLEOTIDE SEQUENCE [LARGE SCALE GENOMIC DNA]</scope>
    <source>
        <strain evidence="5">JCM 16221</strain>
    </source>
</reference>
<dbReference type="EMBL" id="BAAARA010000021">
    <property type="protein sequence ID" value="GAA2360630.1"/>
    <property type="molecule type" value="Genomic_DNA"/>
</dbReference>
<dbReference type="InterPro" id="IPR043130">
    <property type="entry name" value="CDP-OH_PTrfase_TM_dom"/>
</dbReference>
<evidence type="ECO:0000256" key="3">
    <source>
        <dbReference type="SAM" id="Phobius"/>
    </source>
</evidence>
<organism evidence="4 5">
    <name type="scientific">Saccharopolyspora halophila</name>
    <dbReference type="NCBI Taxonomy" id="405551"/>
    <lineage>
        <taxon>Bacteria</taxon>
        <taxon>Bacillati</taxon>
        <taxon>Actinomycetota</taxon>
        <taxon>Actinomycetes</taxon>
        <taxon>Pseudonocardiales</taxon>
        <taxon>Pseudonocardiaceae</taxon>
        <taxon>Saccharopolyspora</taxon>
    </lineage>
</organism>
<dbReference type="InterPro" id="IPR000462">
    <property type="entry name" value="CDP-OH_P_trans"/>
</dbReference>
<evidence type="ECO:0000313" key="5">
    <source>
        <dbReference type="Proteomes" id="UP001501218"/>
    </source>
</evidence>
<evidence type="ECO:0000313" key="4">
    <source>
        <dbReference type="EMBL" id="GAA2360630.1"/>
    </source>
</evidence>
<sequence length="230" mass="24126">MAMIELRRNTAEHLVWGGLQVVELGVLAGTAGLGALGWLAGIAHALATGVLLRRAMQRHRRTALGPADRVTLARNVLIGGITALVAEHAGTAAPIVVALGVVALLGDFLDGRVARRTGSVSAFGARLDMEVDAFLILVLSVHVAFAFGPWVLMIGALRYAFVAASWVLPRLRGELPPSFARKAVAALQGIALVVAASGLVPHARMLVALALAALVWSFGRDVAWLSRSRT</sequence>
<protein>
    <submittedName>
        <fullName evidence="4">CDP-alcohol phosphatidyltransferase family protein</fullName>
    </submittedName>
</protein>
<dbReference type="InterPro" id="IPR048254">
    <property type="entry name" value="CDP_ALCOHOL_P_TRANSF_CS"/>
</dbReference>
<name>A0ABP5TWB1_9PSEU</name>
<accession>A0ABP5TWB1</accession>
<feature type="transmembrane region" description="Helical" evidence="3">
    <location>
        <begin position="24"/>
        <end position="52"/>
    </location>
</feature>
<keyword evidence="3" id="KW-0472">Membrane</keyword>
<evidence type="ECO:0000256" key="1">
    <source>
        <dbReference type="ARBA" id="ARBA00022679"/>
    </source>
</evidence>
<proteinExistence type="inferred from homology"/>
<dbReference type="Proteomes" id="UP001501218">
    <property type="component" value="Unassembled WGS sequence"/>
</dbReference>
<feature type="transmembrane region" description="Helical" evidence="3">
    <location>
        <begin position="133"/>
        <end position="162"/>
    </location>
</feature>
<keyword evidence="3" id="KW-1133">Transmembrane helix</keyword>
<keyword evidence="1 2" id="KW-0808">Transferase</keyword>